<dbReference type="PROSITE" id="PS51257">
    <property type="entry name" value="PROKAR_LIPOPROTEIN"/>
    <property type="match status" value="1"/>
</dbReference>
<keyword evidence="3" id="KW-0732">Signal</keyword>
<protein>
    <submittedName>
        <fullName evidence="5">M28 family peptidase</fullName>
    </submittedName>
</protein>
<evidence type="ECO:0000313" key="5">
    <source>
        <dbReference type="EMBL" id="QUW02245.1"/>
    </source>
</evidence>
<evidence type="ECO:0000256" key="3">
    <source>
        <dbReference type="SAM" id="SignalP"/>
    </source>
</evidence>
<proteinExistence type="predicted"/>
<dbReference type="Pfam" id="PF04389">
    <property type="entry name" value="Peptidase_M28"/>
    <property type="match status" value="1"/>
</dbReference>
<evidence type="ECO:0000259" key="4">
    <source>
        <dbReference type="Pfam" id="PF04389"/>
    </source>
</evidence>
<feature type="domain" description="Peptidase M28" evidence="4">
    <location>
        <begin position="119"/>
        <end position="334"/>
    </location>
</feature>
<dbReference type="SUPFAM" id="SSF53187">
    <property type="entry name" value="Zn-dependent exopeptidases"/>
    <property type="match status" value="1"/>
</dbReference>
<keyword evidence="2" id="KW-0012">Acyltransferase</keyword>
<keyword evidence="1" id="KW-0808">Transferase</keyword>
<dbReference type="PANTHER" id="PTHR12283">
    <property type="entry name" value="GLUTAMINYL-PEPTIDE CYCLOTRANSFERASE"/>
    <property type="match status" value="1"/>
</dbReference>
<sequence>MRCLPPASRGCLVGLCLAVALATGCKSAPSPTIVPAAEPTRPAATTTARERSTPFDAERAFRHIEKQVAYGPRPAGSAALGKLREWLIGELKSYGLKVTTQPFTARTPSKKFPTIRMENVIAELPGASQDVLLIASHYDTKYMEDEVFVGANDAGSSTAVVLELARVLAAMSPEERGFSQTVQFVFFDGEEAVVEWEGDDNTYGSRHFVEQLRATGQMKRIKAMILLDMVGDADLAIPKEYQSSAWLANIIHETAHDLGYGAHFPKTTHAIADDHLPFLKAGIPAVDLIDFTYGTDEVNFGPGGPENAYWHTARDTPDKLSPRSLKIVGDTVLSALPKIAKAAR</sequence>
<evidence type="ECO:0000256" key="1">
    <source>
        <dbReference type="ARBA" id="ARBA00022679"/>
    </source>
</evidence>
<dbReference type="Gene3D" id="3.40.630.10">
    <property type="entry name" value="Zn peptidases"/>
    <property type="match status" value="1"/>
</dbReference>
<feature type="signal peptide" evidence="3">
    <location>
        <begin position="1"/>
        <end position="22"/>
    </location>
</feature>
<dbReference type="PANTHER" id="PTHR12283:SF6">
    <property type="entry name" value="GLUTAMINYL-PEPTIDE CYCLOTRANSFERASE-RELATED"/>
    <property type="match status" value="1"/>
</dbReference>
<evidence type="ECO:0000256" key="2">
    <source>
        <dbReference type="ARBA" id="ARBA00023315"/>
    </source>
</evidence>
<gene>
    <name evidence="5" type="ORF">J8C06_07710</name>
</gene>
<name>A0ABX8B9A7_9BACT</name>
<accession>A0ABX8B9A7</accession>
<feature type="chain" id="PRO_5045894903" evidence="3">
    <location>
        <begin position="23"/>
        <end position="344"/>
    </location>
</feature>
<evidence type="ECO:0000313" key="6">
    <source>
        <dbReference type="Proteomes" id="UP000676506"/>
    </source>
</evidence>
<reference evidence="5 6" key="1">
    <citation type="submission" date="2021-03" db="EMBL/GenBank/DDBJ databases">
        <title>Genomic and phenotypic characterization of Chloracidobacterium isolates provides evidence for multiple species.</title>
        <authorList>
            <person name="Saini M.K."/>
            <person name="Costas A.M.G."/>
            <person name="Tank M."/>
            <person name="Bryant D.A."/>
        </authorList>
    </citation>
    <scope>NUCLEOTIDE SEQUENCE [LARGE SCALE GENOMIC DNA]</scope>
    <source>
        <strain evidence="5 6">BV2-C</strain>
    </source>
</reference>
<dbReference type="InterPro" id="IPR007484">
    <property type="entry name" value="Peptidase_M28"/>
</dbReference>
<dbReference type="InterPro" id="IPR040234">
    <property type="entry name" value="QC/QCL"/>
</dbReference>
<dbReference type="EMBL" id="CP072648">
    <property type="protein sequence ID" value="QUW02245.1"/>
    <property type="molecule type" value="Genomic_DNA"/>
</dbReference>
<dbReference type="Proteomes" id="UP000676506">
    <property type="component" value="Chromosome 1"/>
</dbReference>
<keyword evidence="6" id="KW-1185">Reference proteome</keyword>
<dbReference type="RefSeq" id="WP_211428135.1">
    <property type="nucleotide sequence ID" value="NZ_CP072648.1"/>
</dbReference>
<organism evidence="5 6">
    <name type="scientific">Chloracidobacterium validum</name>
    <dbReference type="NCBI Taxonomy" id="2821543"/>
    <lineage>
        <taxon>Bacteria</taxon>
        <taxon>Pseudomonadati</taxon>
        <taxon>Acidobacteriota</taxon>
        <taxon>Terriglobia</taxon>
        <taxon>Terriglobales</taxon>
        <taxon>Acidobacteriaceae</taxon>
        <taxon>Chloracidobacterium</taxon>
    </lineage>
</organism>